<reference evidence="5 6" key="1">
    <citation type="submission" date="2019-07" db="EMBL/GenBank/DDBJ databases">
        <title>R&amp;d 2014.</title>
        <authorList>
            <person name="Klenk H.-P."/>
        </authorList>
    </citation>
    <scope>NUCLEOTIDE SEQUENCE [LARGE SCALE GENOMIC DNA]</scope>
    <source>
        <strain evidence="5 6">DSM 43194</strain>
    </source>
</reference>
<keyword evidence="6" id="KW-1185">Reference proteome</keyword>
<evidence type="ECO:0000313" key="6">
    <source>
        <dbReference type="Proteomes" id="UP000317303"/>
    </source>
</evidence>
<dbReference type="EMBL" id="VLJV01000001">
    <property type="protein sequence ID" value="TWH21605.1"/>
    <property type="molecule type" value="Genomic_DNA"/>
</dbReference>
<name>A0A660CKP8_9PSEU</name>
<organism evidence="5 6">
    <name type="scientific">Prauserella rugosa</name>
    <dbReference type="NCBI Taxonomy" id="43354"/>
    <lineage>
        <taxon>Bacteria</taxon>
        <taxon>Bacillati</taxon>
        <taxon>Actinomycetota</taxon>
        <taxon>Actinomycetes</taxon>
        <taxon>Pseudonocardiales</taxon>
        <taxon>Pseudonocardiaceae</taxon>
        <taxon>Prauserella</taxon>
    </lineage>
</organism>
<dbReference type="GO" id="GO:0032259">
    <property type="term" value="P:methylation"/>
    <property type="evidence" value="ECO:0007669"/>
    <property type="project" value="UniProtKB-KW"/>
</dbReference>
<dbReference type="PANTHER" id="PTHR43464">
    <property type="entry name" value="METHYLTRANSFERASE"/>
    <property type="match status" value="1"/>
</dbReference>
<dbReference type="SUPFAM" id="SSF53335">
    <property type="entry name" value="S-adenosyl-L-methionine-dependent methyltransferases"/>
    <property type="match status" value="1"/>
</dbReference>
<evidence type="ECO:0000256" key="1">
    <source>
        <dbReference type="ARBA" id="ARBA00022603"/>
    </source>
</evidence>
<sequence length="267" mass="29206">MGDPENHWKTTRPTRARLPTVPIVPDDLFSDPRLAALYDTFDGPRDDIPLYVEIADELRARRVLDVGCGTGEPAVALAATGREVVGVDPAKASLDIARSKSGDVTWLDGDAGTVSAHLPAFRADLAMMTGNVAQVFLTDEDWHRTLGAIHAALRPGGHLAFETRRPQARAWEHWSDAEPVTATVPGVGDVTQDRTVIDVDLPFVSFRHTYRFPDGSTLASDSTLRFREHDEIAASLHSAGFDVTDVRDAPDRPGLEYVFLTRSTPRT</sequence>
<proteinExistence type="predicted"/>
<dbReference type="Pfam" id="PF13649">
    <property type="entry name" value="Methyltransf_25"/>
    <property type="match status" value="1"/>
</dbReference>
<dbReference type="Proteomes" id="UP000317303">
    <property type="component" value="Unassembled WGS sequence"/>
</dbReference>
<evidence type="ECO:0000313" key="5">
    <source>
        <dbReference type="EMBL" id="TWH21605.1"/>
    </source>
</evidence>
<dbReference type="GO" id="GO:0008168">
    <property type="term" value="F:methyltransferase activity"/>
    <property type="evidence" value="ECO:0007669"/>
    <property type="project" value="UniProtKB-KW"/>
</dbReference>
<protein>
    <submittedName>
        <fullName evidence="5">Methyltransferase family protein</fullName>
    </submittedName>
</protein>
<evidence type="ECO:0000256" key="3">
    <source>
        <dbReference type="ARBA" id="ARBA00022691"/>
    </source>
</evidence>
<dbReference type="PANTHER" id="PTHR43464:SF19">
    <property type="entry name" value="UBIQUINONE BIOSYNTHESIS O-METHYLTRANSFERASE, MITOCHONDRIAL"/>
    <property type="match status" value="1"/>
</dbReference>
<evidence type="ECO:0000259" key="4">
    <source>
        <dbReference type="Pfam" id="PF13649"/>
    </source>
</evidence>
<dbReference type="CDD" id="cd02440">
    <property type="entry name" value="AdoMet_MTases"/>
    <property type="match status" value="1"/>
</dbReference>
<feature type="domain" description="Methyltransferase" evidence="4">
    <location>
        <begin position="63"/>
        <end position="157"/>
    </location>
</feature>
<dbReference type="Gene3D" id="3.40.50.150">
    <property type="entry name" value="Vaccinia Virus protein VP39"/>
    <property type="match status" value="1"/>
</dbReference>
<keyword evidence="2 5" id="KW-0808">Transferase</keyword>
<dbReference type="InterPro" id="IPR029063">
    <property type="entry name" value="SAM-dependent_MTases_sf"/>
</dbReference>
<comment type="caution">
    <text evidence="5">The sequence shown here is derived from an EMBL/GenBank/DDBJ whole genome shotgun (WGS) entry which is preliminary data.</text>
</comment>
<keyword evidence="3" id="KW-0949">S-adenosyl-L-methionine</keyword>
<accession>A0A660CKP8</accession>
<dbReference type="InterPro" id="IPR041698">
    <property type="entry name" value="Methyltransf_25"/>
</dbReference>
<keyword evidence="1 5" id="KW-0489">Methyltransferase</keyword>
<gene>
    <name evidence="5" type="ORF">JD82_03471</name>
</gene>
<dbReference type="AlphaFoldDB" id="A0A660CKP8"/>
<evidence type="ECO:0000256" key="2">
    <source>
        <dbReference type="ARBA" id="ARBA00022679"/>
    </source>
</evidence>